<reference evidence="1" key="1">
    <citation type="submission" date="2021-05" db="EMBL/GenBank/DDBJ databases">
        <authorList>
            <person name="Scholz U."/>
            <person name="Mascher M."/>
            <person name="Fiebig A."/>
        </authorList>
    </citation>
    <scope>NUCLEOTIDE SEQUENCE [LARGE SCALE GENOMIC DNA]</scope>
</reference>
<evidence type="ECO:0000313" key="1">
    <source>
        <dbReference type="EnsemblPlants" id="AVESA.00010b.r2.1DG0159610.1.CDS.1"/>
    </source>
</evidence>
<organism evidence="1 2">
    <name type="scientific">Avena sativa</name>
    <name type="common">Oat</name>
    <dbReference type="NCBI Taxonomy" id="4498"/>
    <lineage>
        <taxon>Eukaryota</taxon>
        <taxon>Viridiplantae</taxon>
        <taxon>Streptophyta</taxon>
        <taxon>Embryophyta</taxon>
        <taxon>Tracheophyta</taxon>
        <taxon>Spermatophyta</taxon>
        <taxon>Magnoliopsida</taxon>
        <taxon>Liliopsida</taxon>
        <taxon>Poales</taxon>
        <taxon>Poaceae</taxon>
        <taxon>BOP clade</taxon>
        <taxon>Pooideae</taxon>
        <taxon>Poodae</taxon>
        <taxon>Poeae</taxon>
        <taxon>Poeae Chloroplast Group 1 (Aveneae type)</taxon>
        <taxon>Aveninae</taxon>
        <taxon>Avena</taxon>
    </lineage>
</organism>
<dbReference type="EnsemblPlants" id="AVESA.00010b.r2.1DG0159610.1">
    <property type="protein sequence ID" value="AVESA.00010b.r2.1DG0159610.1.CDS.1"/>
    <property type="gene ID" value="AVESA.00010b.r2.1DG0159610"/>
</dbReference>
<accession>A0ACD5U175</accession>
<reference evidence="1" key="2">
    <citation type="submission" date="2025-09" db="UniProtKB">
        <authorList>
            <consortium name="EnsemblPlants"/>
        </authorList>
    </citation>
    <scope>IDENTIFICATION</scope>
</reference>
<dbReference type="Proteomes" id="UP001732700">
    <property type="component" value="Chromosome 1D"/>
</dbReference>
<proteinExistence type="predicted"/>
<evidence type="ECO:0000313" key="2">
    <source>
        <dbReference type="Proteomes" id="UP001732700"/>
    </source>
</evidence>
<keyword evidence="2" id="KW-1185">Reference proteome</keyword>
<name>A0ACD5U175_AVESA</name>
<protein>
    <submittedName>
        <fullName evidence="1">Uncharacterized protein</fullName>
    </submittedName>
</protein>
<sequence length="253" mass="26532">MASSSRAAAEDKNEPAWPLAIPYPSVHPAASDVDEAAQTATGWRSVQYLRKRRCLLCCCGCCVLAVVIVGLVVLVLALTVLKVKDPRLTMNGVSLTALSTGEGSGSGSGLAVNATVIADVSVKNPNVASFRFSQSATEVYYRGQTVSVAYVPAGRVGARRTVRMNMTVDVLGDRFARVLNGTGGLVLGQEYDLTTYTEMNGTVRVLGVYERELQIRMNCSIIMEVGGAAGDMMGSGTPAGVQSKGASCVARVS</sequence>